<keyword evidence="1" id="KW-1133">Transmembrane helix</keyword>
<evidence type="ECO:0008006" key="4">
    <source>
        <dbReference type="Google" id="ProtNLM"/>
    </source>
</evidence>
<evidence type="ECO:0000313" key="2">
    <source>
        <dbReference type="EMBL" id="OFV71500.1"/>
    </source>
</evidence>
<feature type="transmembrane region" description="Helical" evidence="1">
    <location>
        <begin position="12"/>
        <end position="38"/>
    </location>
</feature>
<name>A0A1F2PJI5_9FIRM</name>
<accession>A0A1F2PJI5</accession>
<dbReference type="AlphaFoldDB" id="A0A1F2PJI5"/>
<evidence type="ECO:0000256" key="1">
    <source>
        <dbReference type="SAM" id="Phobius"/>
    </source>
</evidence>
<keyword evidence="1" id="KW-0472">Membrane</keyword>
<dbReference type="RefSeq" id="WP_070370342.1">
    <property type="nucleotide sequence ID" value="NZ_LKEU01000020.1"/>
</dbReference>
<dbReference type="Proteomes" id="UP000176244">
    <property type="component" value="Unassembled WGS sequence"/>
</dbReference>
<reference evidence="2 3" key="1">
    <citation type="submission" date="2015-09" db="EMBL/GenBank/DDBJ databases">
        <title>Genome sequence of Acetobacterium wieringae DSM 1911.</title>
        <authorList>
            <person name="Poehlein A."/>
            <person name="Bengelsdorf F.R."/>
            <person name="Schiel-Bengelsdorf B."/>
            <person name="Duerre P."/>
            <person name="Daniel R."/>
        </authorList>
    </citation>
    <scope>NUCLEOTIDE SEQUENCE [LARGE SCALE GENOMIC DNA]</scope>
    <source>
        <strain evidence="2 3">DSM 1911</strain>
    </source>
</reference>
<dbReference type="STRING" id="52694.ACWI_10000"/>
<comment type="caution">
    <text evidence="2">The sequence shown here is derived from an EMBL/GenBank/DDBJ whole genome shotgun (WGS) entry which is preliminary data.</text>
</comment>
<organism evidence="2 3">
    <name type="scientific">Acetobacterium wieringae</name>
    <dbReference type="NCBI Taxonomy" id="52694"/>
    <lineage>
        <taxon>Bacteria</taxon>
        <taxon>Bacillati</taxon>
        <taxon>Bacillota</taxon>
        <taxon>Clostridia</taxon>
        <taxon>Eubacteriales</taxon>
        <taxon>Eubacteriaceae</taxon>
        <taxon>Acetobacterium</taxon>
    </lineage>
</organism>
<dbReference type="OrthoDB" id="1778207at2"/>
<proteinExistence type="predicted"/>
<evidence type="ECO:0000313" key="3">
    <source>
        <dbReference type="Proteomes" id="UP000176244"/>
    </source>
</evidence>
<protein>
    <recommendedName>
        <fullName evidence="4">DUF4320 family protein</fullName>
    </recommendedName>
</protein>
<sequence length="139" mass="15309">MKGNQVKVDKGSAILEFSIFFLLAMFVLTLILGVLPVWTQYQKLNYIAHGVLRDAELMGNTGNTVIDTYEDLQAETGLKTKDISFNGTKYIGGTKNVQINDPIQVTVKSDFVWFSSFIGGGFNIELVAPASGRSGVYYK</sequence>
<dbReference type="Pfam" id="PF14208">
    <property type="entry name" value="DUF4320"/>
    <property type="match status" value="1"/>
</dbReference>
<keyword evidence="1" id="KW-0812">Transmembrane</keyword>
<dbReference type="EMBL" id="LKEU01000020">
    <property type="protein sequence ID" value="OFV71500.1"/>
    <property type="molecule type" value="Genomic_DNA"/>
</dbReference>
<gene>
    <name evidence="2" type="ORF">ACWI_10000</name>
</gene>
<dbReference type="InterPro" id="IPR025469">
    <property type="entry name" value="DUF4320"/>
</dbReference>